<dbReference type="InterPro" id="IPR010852">
    <property type="entry name" value="ABATE"/>
</dbReference>
<dbReference type="InterPro" id="IPR021005">
    <property type="entry name" value="Znf_CGNR"/>
</dbReference>
<dbReference type="Pfam" id="PF07336">
    <property type="entry name" value="ABATE"/>
    <property type="match status" value="1"/>
</dbReference>
<dbReference type="Gene3D" id="1.10.3300.10">
    <property type="entry name" value="Jann2411-like domain"/>
    <property type="match status" value="1"/>
</dbReference>
<comment type="caution">
    <text evidence="2">The sequence shown here is derived from an EMBL/GenBank/DDBJ whole genome shotgun (WGS) entry which is preliminary data.</text>
</comment>
<dbReference type="PANTHER" id="PTHR35525">
    <property type="entry name" value="BLL6575 PROTEIN"/>
    <property type="match status" value="1"/>
</dbReference>
<protein>
    <submittedName>
        <fullName evidence="2">CGNR zinc finger domain-containing protein</fullName>
    </submittedName>
</protein>
<dbReference type="PANTHER" id="PTHR35525:SF3">
    <property type="entry name" value="BLL6575 PROTEIN"/>
    <property type="match status" value="1"/>
</dbReference>
<sequence length="195" mass="20610">MSESVPAAAPGAQEHPCLALINSAGLQPGGKSYDELATPEAAVAWLKAHGLIAPDAVLYEHCRGRLAALRADLRDLFTAFTAGEAPPAAAVNAVNRALTSAPGTLLLRFDPATGFLRSADHPVTQVVEHVMAVIADDAAALLSGEQAAQLAPCEADSCDRFFLRTHARRQWCSTRCGDRVRAARAYARKRTLQGA</sequence>
<dbReference type="AlphaFoldDB" id="A0A9X1M278"/>
<evidence type="ECO:0000313" key="2">
    <source>
        <dbReference type="EMBL" id="MCC3269490.1"/>
    </source>
</evidence>
<dbReference type="EMBL" id="JAJFZP010000006">
    <property type="protein sequence ID" value="MCC3269490.1"/>
    <property type="molecule type" value="Genomic_DNA"/>
</dbReference>
<dbReference type="Proteomes" id="UP001139264">
    <property type="component" value="Unassembled WGS sequence"/>
</dbReference>
<reference evidence="2" key="1">
    <citation type="submission" date="2021-10" db="EMBL/GenBank/DDBJ databases">
        <title>Novel species in genus Arthrobacter.</title>
        <authorList>
            <person name="Liu Y."/>
        </authorList>
    </citation>
    <scope>NUCLEOTIDE SEQUENCE</scope>
    <source>
        <strain evidence="2">Zg-Y809</strain>
    </source>
</reference>
<proteinExistence type="predicted"/>
<dbReference type="RefSeq" id="WP_227907906.1">
    <property type="nucleotide sequence ID" value="NZ_CP095461.1"/>
</dbReference>
<name>A0A9X1M278_9MICC</name>
<dbReference type="SUPFAM" id="SSF160904">
    <property type="entry name" value="Jann2411-like"/>
    <property type="match status" value="1"/>
</dbReference>
<feature type="domain" description="Zinc finger CGNR" evidence="1">
    <location>
        <begin position="150"/>
        <end position="189"/>
    </location>
</feature>
<dbReference type="Pfam" id="PF11706">
    <property type="entry name" value="zf-CGNR"/>
    <property type="match status" value="1"/>
</dbReference>
<evidence type="ECO:0000259" key="1">
    <source>
        <dbReference type="Pfam" id="PF11706"/>
    </source>
</evidence>
<gene>
    <name evidence="2" type="ORF">LJ751_08940</name>
</gene>
<accession>A0A9X1M278</accession>
<organism evidence="2 3">
    <name type="scientific">Arthrobacter gengyunqii</name>
    <dbReference type="NCBI Taxonomy" id="2886940"/>
    <lineage>
        <taxon>Bacteria</taxon>
        <taxon>Bacillati</taxon>
        <taxon>Actinomycetota</taxon>
        <taxon>Actinomycetes</taxon>
        <taxon>Micrococcales</taxon>
        <taxon>Micrococcaceae</taxon>
        <taxon>Arthrobacter</taxon>
    </lineage>
</organism>
<evidence type="ECO:0000313" key="3">
    <source>
        <dbReference type="Proteomes" id="UP001139264"/>
    </source>
</evidence>
<dbReference type="InterPro" id="IPR023286">
    <property type="entry name" value="ABATE_dom_sf"/>
</dbReference>